<evidence type="ECO:0000313" key="2">
    <source>
        <dbReference type="Proteomes" id="UP000821845"/>
    </source>
</evidence>
<name>A0ACB7SJW4_HYAAI</name>
<gene>
    <name evidence="1" type="ORF">HPB50_023022</name>
</gene>
<reference evidence="1" key="1">
    <citation type="submission" date="2020-05" db="EMBL/GenBank/DDBJ databases">
        <title>Large-scale comparative analyses of tick genomes elucidate their genetic diversity and vector capacities.</title>
        <authorList>
            <person name="Jia N."/>
            <person name="Wang J."/>
            <person name="Shi W."/>
            <person name="Du L."/>
            <person name="Sun Y."/>
            <person name="Zhan W."/>
            <person name="Jiang J."/>
            <person name="Wang Q."/>
            <person name="Zhang B."/>
            <person name="Ji P."/>
            <person name="Sakyi L.B."/>
            <person name="Cui X."/>
            <person name="Yuan T."/>
            <person name="Jiang B."/>
            <person name="Yang W."/>
            <person name="Lam T.T.-Y."/>
            <person name="Chang Q."/>
            <person name="Ding S."/>
            <person name="Wang X."/>
            <person name="Zhu J."/>
            <person name="Ruan X."/>
            <person name="Zhao L."/>
            <person name="Wei J."/>
            <person name="Que T."/>
            <person name="Du C."/>
            <person name="Cheng J."/>
            <person name="Dai P."/>
            <person name="Han X."/>
            <person name="Huang E."/>
            <person name="Gao Y."/>
            <person name="Liu J."/>
            <person name="Shao H."/>
            <person name="Ye R."/>
            <person name="Li L."/>
            <person name="Wei W."/>
            <person name="Wang X."/>
            <person name="Wang C."/>
            <person name="Yang T."/>
            <person name="Huo Q."/>
            <person name="Li W."/>
            <person name="Guo W."/>
            <person name="Chen H."/>
            <person name="Zhou L."/>
            <person name="Ni X."/>
            <person name="Tian J."/>
            <person name="Zhou Y."/>
            <person name="Sheng Y."/>
            <person name="Liu T."/>
            <person name="Pan Y."/>
            <person name="Xia L."/>
            <person name="Li J."/>
            <person name="Zhao F."/>
            <person name="Cao W."/>
        </authorList>
    </citation>
    <scope>NUCLEOTIDE SEQUENCE</scope>
    <source>
        <strain evidence="1">Hyas-2018</strain>
    </source>
</reference>
<proteinExistence type="predicted"/>
<accession>A0ACB7SJW4</accession>
<protein>
    <submittedName>
        <fullName evidence="1">Uncharacterized protein</fullName>
    </submittedName>
</protein>
<evidence type="ECO:0000313" key="1">
    <source>
        <dbReference type="EMBL" id="KAH6934331.1"/>
    </source>
</evidence>
<comment type="caution">
    <text evidence="1">The sequence shown here is derived from an EMBL/GenBank/DDBJ whole genome shotgun (WGS) entry which is preliminary data.</text>
</comment>
<keyword evidence="2" id="KW-1185">Reference proteome</keyword>
<dbReference type="EMBL" id="CM023484">
    <property type="protein sequence ID" value="KAH6934331.1"/>
    <property type="molecule type" value="Genomic_DNA"/>
</dbReference>
<organism evidence="1 2">
    <name type="scientific">Hyalomma asiaticum</name>
    <name type="common">Tick</name>
    <dbReference type="NCBI Taxonomy" id="266040"/>
    <lineage>
        <taxon>Eukaryota</taxon>
        <taxon>Metazoa</taxon>
        <taxon>Ecdysozoa</taxon>
        <taxon>Arthropoda</taxon>
        <taxon>Chelicerata</taxon>
        <taxon>Arachnida</taxon>
        <taxon>Acari</taxon>
        <taxon>Parasitiformes</taxon>
        <taxon>Ixodida</taxon>
        <taxon>Ixodoidea</taxon>
        <taxon>Ixodidae</taxon>
        <taxon>Hyalomminae</taxon>
        <taxon>Hyalomma</taxon>
    </lineage>
</organism>
<sequence>MDCATMCGDSSTNKRRVCYHDQLHEDRRLCSRLTPFQISKEMQKCIQEFKEELRNEFKNLRESLERSIRLEERNHVEEMKRSTSFVSNGLDEANKRLEASLTENKLLKKENEALRLQVVAIERDLATCQADLVKEINSGSWLRNSAVGRRKMAGGRGTHRAGDRKCELPAPPGSPAK</sequence>
<dbReference type="Proteomes" id="UP000821845">
    <property type="component" value="Chromosome 4"/>
</dbReference>